<protein>
    <submittedName>
        <fullName evidence="1">Uncharacterized protein</fullName>
    </submittedName>
</protein>
<keyword evidence="2" id="KW-1185">Reference proteome</keyword>
<comment type="caution">
    <text evidence="1">The sequence shown here is derived from an EMBL/GenBank/DDBJ whole genome shotgun (WGS) entry which is preliminary data.</text>
</comment>
<evidence type="ECO:0000313" key="2">
    <source>
        <dbReference type="Proteomes" id="UP000784294"/>
    </source>
</evidence>
<dbReference type="Proteomes" id="UP000784294">
    <property type="component" value="Unassembled WGS sequence"/>
</dbReference>
<name>A0A3S5A4X6_9PLAT</name>
<evidence type="ECO:0000313" key="1">
    <source>
        <dbReference type="EMBL" id="VEL27806.1"/>
    </source>
</evidence>
<sequence length="84" mass="9319">MYPFGPLKSILSLILSTPNVTHERNSLLTGTFARPFRKSTGKSSFWEELTTMDPMSLRSIHRTTIAGEATADFQTVDLAVVSPF</sequence>
<accession>A0A3S5A4X6</accession>
<proteinExistence type="predicted"/>
<reference evidence="1" key="1">
    <citation type="submission" date="2018-11" db="EMBL/GenBank/DDBJ databases">
        <authorList>
            <consortium name="Pathogen Informatics"/>
        </authorList>
    </citation>
    <scope>NUCLEOTIDE SEQUENCE</scope>
</reference>
<organism evidence="1 2">
    <name type="scientific">Protopolystoma xenopodis</name>
    <dbReference type="NCBI Taxonomy" id="117903"/>
    <lineage>
        <taxon>Eukaryota</taxon>
        <taxon>Metazoa</taxon>
        <taxon>Spiralia</taxon>
        <taxon>Lophotrochozoa</taxon>
        <taxon>Platyhelminthes</taxon>
        <taxon>Monogenea</taxon>
        <taxon>Polyopisthocotylea</taxon>
        <taxon>Polystomatidea</taxon>
        <taxon>Polystomatidae</taxon>
        <taxon>Protopolystoma</taxon>
    </lineage>
</organism>
<gene>
    <name evidence="1" type="ORF">PXEA_LOCUS21246</name>
</gene>
<dbReference type="AlphaFoldDB" id="A0A3S5A4X6"/>
<dbReference type="EMBL" id="CAAALY010090006">
    <property type="protein sequence ID" value="VEL27806.1"/>
    <property type="molecule type" value="Genomic_DNA"/>
</dbReference>